<feature type="transmembrane region" description="Helical" evidence="7">
    <location>
        <begin position="139"/>
        <end position="158"/>
    </location>
</feature>
<evidence type="ECO:0000256" key="3">
    <source>
        <dbReference type="ARBA" id="ARBA00022475"/>
    </source>
</evidence>
<evidence type="ECO:0000313" key="9">
    <source>
        <dbReference type="EMBL" id="RJF86999.1"/>
    </source>
</evidence>
<keyword evidence="5 7" id="KW-1133">Transmembrane helix</keyword>
<feature type="transmembrane region" description="Helical" evidence="7">
    <location>
        <begin position="250"/>
        <end position="270"/>
    </location>
</feature>
<evidence type="ECO:0000256" key="6">
    <source>
        <dbReference type="ARBA" id="ARBA00023136"/>
    </source>
</evidence>
<evidence type="ECO:0000313" key="10">
    <source>
        <dbReference type="Proteomes" id="UP000284605"/>
    </source>
</evidence>
<organism evidence="9 10">
    <name type="scientific">Oleomonas cavernae</name>
    <dbReference type="NCBI Taxonomy" id="2320859"/>
    <lineage>
        <taxon>Bacteria</taxon>
        <taxon>Pseudomonadati</taxon>
        <taxon>Pseudomonadota</taxon>
        <taxon>Alphaproteobacteria</taxon>
        <taxon>Acetobacterales</taxon>
        <taxon>Acetobacteraceae</taxon>
        <taxon>Oleomonas</taxon>
    </lineage>
</organism>
<dbReference type="EMBL" id="QYUK01000011">
    <property type="protein sequence ID" value="RJF86999.1"/>
    <property type="molecule type" value="Genomic_DNA"/>
</dbReference>
<keyword evidence="6 7" id="KW-0472">Membrane</keyword>
<keyword evidence="3" id="KW-1003">Cell membrane</keyword>
<feature type="transmembrane region" description="Helical" evidence="7">
    <location>
        <begin position="104"/>
        <end position="127"/>
    </location>
</feature>
<feature type="transmembrane region" description="Helical" evidence="7">
    <location>
        <begin position="335"/>
        <end position="358"/>
    </location>
</feature>
<feature type="transmembrane region" description="Helical" evidence="7">
    <location>
        <begin position="370"/>
        <end position="391"/>
    </location>
</feature>
<evidence type="ECO:0000256" key="4">
    <source>
        <dbReference type="ARBA" id="ARBA00022692"/>
    </source>
</evidence>
<feature type="transmembrane region" description="Helical" evidence="7">
    <location>
        <begin position="212"/>
        <end position="230"/>
    </location>
</feature>
<comment type="subcellular location">
    <subcellularLocation>
        <location evidence="1">Cell membrane</location>
        <topology evidence="1">Multi-pass membrane protein</topology>
    </subcellularLocation>
</comment>
<dbReference type="InterPro" id="IPR011701">
    <property type="entry name" value="MFS"/>
</dbReference>
<dbReference type="RefSeq" id="WP_119777643.1">
    <property type="nucleotide sequence ID" value="NZ_QYUK01000011.1"/>
</dbReference>
<name>A0A418WAJ6_9PROT</name>
<evidence type="ECO:0000256" key="7">
    <source>
        <dbReference type="SAM" id="Phobius"/>
    </source>
</evidence>
<dbReference type="PANTHER" id="PTHR23517:SF2">
    <property type="entry name" value="MULTIDRUG RESISTANCE PROTEIN MDTH"/>
    <property type="match status" value="1"/>
</dbReference>
<dbReference type="Pfam" id="PF07690">
    <property type="entry name" value="MFS_1"/>
    <property type="match status" value="2"/>
</dbReference>
<accession>A0A418WAJ6</accession>
<dbReference type="GO" id="GO:0005886">
    <property type="term" value="C:plasma membrane"/>
    <property type="evidence" value="ECO:0007669"/>
    <property type="project" value="UniProtKB-SubCell"/>
</dbReference>
<dbReference type="Proteomes" id="UP000284605">
    <property type="component" value="Unassembled WGS sequence"/>
</dbReference>
<dbReference type="InterPro" id="IPR050171">
    <property type="entry name" value="MFS_Transporters"/>
</dbReference>
<dbReference type="OrthoDB" id="8524807at2"/>
<gene>
    <name evidence="9" type="ORF">D3874_08190</name>
</gene>
<keyword evidence="4 7" id="KW-0812">Transmembrane</keyword>
<feature type="transmembrane region" description="Helical" evidence="7">
    <location>
        <begin position="79"/>
        <end position="98"/>
    </location>
</feature>
<feature type="domain" description="Major facilitator superfamily (MFS) profile" evidence="8">
    <location>
        <begin position="11"/>
        <end position="394"/>
    </location>
</feature>
<feature type="transmembrane region" description="Helical" evidence="7">
    <location>
        <begin position="50"/>
        <end position="72"/>
    </location>
</feature>
<protein>
    <submittedName>
        <fullName evidence="9">MFS transporter</fullName>
    </submittedName>
</protein>
<dbReference type="InterPro" id="IPR036259">
    <property type="entry name" value="MFS_trans_sf"/>
</dbReference>
<evidence type="ECO:0000256" key="5">
    <source>
        <dbReference type="ARBA" id="ARBA00022989"/>
    </source>
</evidence>
<dbReference type="Gene3D" id="1.20.1250.20">
    <property type="entry name" value="MFS general substrate transporter like domains"/>
    <property type="match status" value="2"/>
</dbReference>
<evidence type="ECO:0000256" key="2">
    <source>
        <dbReference type="ARBA" id="ARBA00022448"/>
    </source>
</evidence>
<dbReference type="AlphaFoldDB" id="A0A418WAJ6"/>
<proteinExistence type="predicted"/>
<feature type="transmembrane region" description="Helical" evidence="7">
    <location>
        <begin position="282"/>
        <end position="315"/>
    </location>
</feature>
<keyword evidence="10" id="KW-1185">Reference proteome</keyword>
<dbReference type="GO" id="GO:0022857">
    <property type="term" value="F:transmembrane transporter activity"/>
    <property type="evidence" value="ECO:0007669"/>
    <property type="project" value="InterPro"/>
</dbReference>
<dbReference type="PROSITE" id="PS50850">
    <property type="entry name" value="MFS"/>
    <property type="match status" value="1"/>
</dbReference>
<keyword evidence="2" id="KW-0813">Transport</keyword>
<reference evidence="9 10" key="1">
    <citation type="submission" date="2018-09" db="EMBL/GenBank/DDBJ databases">
        <authorList>
            <person name="Zhu H."/>
        </authorList>
    </citation>
    <scope>NUCLEOTIDE SEQUENCE [LARGE SCALE GENOMIC DNA]</scope>
    <source>
        <strain evidence="9 10">K1W22B-8</strain>
    </source>
</reference>
<dbReference type="InterPro" id="IPR020846">
    <property type="entry name" value="MFS_dom"/>
</dbReference>
<sequence>MTPAAPTAPSTQLGLAFSSVAHSFSHLFTLLYATVILSVEKEWGLPYDELAWASIPLFVMFGAGAIPAGWLGDRWSAPGMIAVFFIGLGAASIATGFATNLTGITIGLTLIGLFASIYHPVGIAWLVRNAANRGRALGINGIFGSLGTAAAAVIAGFLADRYGWQAAFIVPGAVSILVGIVFVALMRTGRIFDLPHDLAPTPPPSRGDVRRAFWVLSVTMLMAGLIFQSTSVGLPKLFEDRAGGLVDSTFGIGLLVSAVYLVSALTQYLGGELADRYPARTVYLVAQLLQIPAILLAVFLSGSALVGVAAIMVSFNVVGQPAENSLLAHYTPPAWRGRAFGAKFVLTLGVSSLGVSLVPIIHRLTGSLDGLLMVLAIFAGIAALFCLMLPADRPASEAVQPAE</sequence>
<dbReference type="PANTHER" id="PTHR23517">
    <property type="entry name" value="RESISTANCE PROTEIN MDTM, PUTATIVE-RELATED-RELATED"/>
    <property type="match status" value="1"/>
</dbReference>
<evidence type="ECO:0000259" key="8">
    <source>
        <dbReference type="PROSITE" id="PS50850"/>
    </source>
</evidence>
<evidence type="ECO:0000256" key="1">
    <source>
        <dbReference type="ARBA" id="ARBA00004651"/>
    </source>
</evidence>
<feature type="transmembrane region" description="Helical" evidence="7">
    <location>
        <begin position="164"/>
        <end position="185"/>
    </location>
</feature>
<dbReference type="SUPFAM" id="SSF103473">
    <property type="entry name" value="MFS general substrate transporter"/>
    <property type="match status" value="1"/>
</dbReference>
<feature type="transmembrane region" description="Helical" evidence="7">
    <location>
        <begin position="12"/>
        <end position="38"/>
    </location>
</feature>
<comment type="caution">
    <text evidence="9">The sequence shown here is derived from an EMBL/GenBank/DDBJ whole genome shotgun (WGS) entry which is preliminary data.</text>
</comment>